<keyword evidence="2" id="KW-0472">Membrane</keyword>
<evidence type="ECO:0000256" key="1">
    <source>
        <dbReference type="SAM" id="MobiDB-lite"/>
    </source>
</evidence>
<organism evidence="3 4">
    <name type="scientific">Aestuariivirga litoralis</name>
    <dbReference type="NCBI Taxonomy" id="2650924"/>
    <lineage>
        <taxon>Bacteria</taxon>
        <taxon>Pseudomonadati</taxon>
        <taxon>Pseudomonadota</taxon>
        <taxon>Alphaproteobacteria</taxon>
        <taxon>Hyphomicrobiales</taxon>
        <taxon>Aestuariivirgaceae</taxon>
        <taxon>Aestuariivirga</taxon>
    </lineage>
</organism>
<keyword evidence="2" id="KW-1133">Transmembrane helix</keyword>
<proteinExistence type="predicted"/>
<dbReference type="AlphaFoldDB" id="A0A2W2AJM2"/>
<protein>
    <submittedName>
        <fullName evidence="3">Uncharacterized protein</fullName>
    </submittedName>
</protein>
<reference evidence="4" key="1">
    <citation type="submission" date="2018-06" db="EMBL/GenBank/DDBJ databases">
        <title>Aestuariibacter litoralis strain KCTC 52945T.</title>
        <authorList>
            <person name="Li X."/>
            <person name="Salam N."/>
            <person name="Li J.-L."/>
            <person name="Chen Y.-M."/>
            <person name="Yang Z.-W."/>
            <person name="Zhang L.-Y."/>
            <person name="Han M.-X."/>
            <person name="Xiao M."/>
            <person name="Li W.-J."/>
        </authorList>
    </citation>
    <scope>NUCLEOTIDE SEQUENCE [LARGE SCALE GENOMIC DNA]</scope>
    <source>
        <strain evidence="4">KCTC 52945</strain>
    </source>
</reference>
<evidence type="ECO:0000313" key="3">
    <source>
        <dbReference type="EMBL" id="PZF75665.1"/>
    </source>
</evidence>
<accession>A0A2W2AJM2</accession>
<dbReference type="RefSeq" id="WP_111199859.1">
    <property type="nucleotide sequence ID" value="NZ_QKVK01000009.1"/>
</dbReference>
<feature type="transmembrane region" description="Helical" evidence="2">
    <location>
        <begin position="118"/>
        <end position="137"/>
    </location>
</feature>
<dbReference type="EMBL" id="QKVK01000009">
    <property type="protein sequence ID" value="PZF75665.1"/>
    <property type="molecule type" value="Genomic_DNA"/>
</dbReference>
<dbReference type="Gene3D" id="1.20.120.20">
    <property type="entry name" value="Apolipoprotein"/>
    <property type="match status" value="1"/>
</dbReference>
<evidence type="ECO:0000313" key="4">
    <source>
        <dbReference type="Proteomes" id="UP000248795"/>
    </source>
</evidence>
<keyword evidence="4" id="KW-1185">Reference proteome</keyword>
<gene>
    <name evidence="3" type="ORF">DK847_17650</name>
</gene>
<dbReference type="SUPFAM" id="SSF58113">
    <property type="entry name" value="Apolipoprotein A-I"/>
    <property type="match status" value="1"/>
</dbReference>
<keyword evidence="2" id="KW-0812">Transmembrane</keyword>
<dbReference type="Proteomes" id="UP000248795">
    <property type="component" value="Unassembled WGS sequence"/>
</dbReference>
<comment type="caution">
    <text evidence="3">The sequence shown here is derived from an EMBL/GenBank/DDBJ whole genome shotgun (WGS) entry which is preliminary data.</text>
</comment>
<name>A0A2W2AJM2_9HYPH</name>
<evidence type="ECO:0000256" key="2">
    <source>
        <dbReference type="SAM" id="Phobius"/>
    </source>
</evidence>
<feature type="region of interest" description="Disordered" evidence="1">
    <location>
        <begin position="30"/>
        <end position="63"/>
    </location>
</feature>
<feature type="region of interest" description="Disordered" evidence="1">
    <location>
        <begin position="649"/>
        <end position="668"/>
    </location>
</feature>
<sequence>MTASRKKPANGLQLDEIFLENAQEQAGFWSDDAPAMRPLSSRKDPAEAPPVHARPANDDRRRARTMPAAAPEFAGSRHFWTAAAASLLFGLLFAALMGFANGPQLAALIRTPGQFSGFWAALAVIAALPWVFALSAHRQAVNTEMMRRIVLATQRMFEPSAVAENAGRRISASFDQMFAEIDSRMALLDAKSTQMAKQIAAATHHSTEAADASITTLRSIVEANETQREALQRTGLMISTEILPVIARLETSVLSLEAVSQNAGAILDTVGGRLQQNTQDLKTCLEVFNNANHTVAPEIEKRMLKFEASLGRLPEQLEATIGRLSPLSETIADAAMLSTANIEVIDQLAKDITVALDQSRGLFNSVASTTTEIFREAVEAHAGQFRDMIGMVVADETARVSSLSHELNQLAGTAAAAVDSLQQPVALVSAAAEQALAGVSGSMAALDQRIEANLRSCVAELHEAAARVVSTVSRDVETSTMSLQTRLAAGSTELMQRVSSDTARFEALINETAERISGRISTALHDMPIVLAQHVEAEIARADGSLKGSLNALSEQMRGIVEAVPVRLASMNQDMLHSLQTSMEQSFADIAERSEGLDEQFRKTAMETTDAVLESYVDFIYLAVERFRKELEEVNGSFSRELAATLAQVPSERQAMQGPADGNGPPEA</sequence>
<feature type="transmembrane region" description="Helical" evidence="2">
    <location>
        <begin position="79"/>
        <end position="98"/>
    </location>
</feature>